<dbReference type="InterPro" id="IPR000742">
    <property type="entry name" value="EGF"/>
</dbReference>
<name>A0A8D2MTF4_ZONAL</name>
<reference evidence="2" key="2">
    <citation type="submission" date="2025-09" db="UniProtKB">
        <authorList>
            <consortium name="Ensembl"/>
        </authorList>
    </citation>
    <scope>IDENTIFICATION</scope>
</reference>
<proteinExistence type="predicted"/>
<feature type="domain" description="EGF-like" evidence="1">
    <location>
        <begin position="263"/>
        <end position="274"/>
    </location>
</feature>
<keyword evidence="3" id="KW-1185">Reference proteome</keyword>
<dbReference type="AlphaFoldDB" id="A0A8D2MTF4"/>
<sequence length="354" mass="37835">MRWSLMSSYPKPVILWFYEILPCHSPLGSGFPWELQSSPQAVTLAWQPHEPDGLDPPLWVWAVSTLAPLTVGAGSGAMRPAFVARSVSDVYAGTWVSMFHSLQAFSCWNWVCIDRWHLQGSYLCPSGSLSGSPASPESQTPGAAPARLTAGRHCLCPEGAEGRHCLCPEGAEGRHCLCPEGAEGRHCLCPEGRHCLCPEGAEGRHCLCPEGRHCLCPEGRHCLCPEGAEGRHCLCPEGAEGRHCLCPEGAEGRHCLCPEGRHCLCLEGAEGRHCLCPEGAEGRYCLCPEGRHCLCPEGAEGRHCLCPEGRHCLCPEGAEGRHCLCPEGAEGTWAGAFAAGETSVGDKGPALSRG</sequence>
<evidence type="ECO:0000259" key="1">
    <source>
        <dbReference type="PROSITE" id="PS00022"/>
    </source>
</evidence>
<accession>A0A8D2MTF4</accession>
<dbReference type="PROSITE" id="PS00022">
    <property type="entry name" value="EGF_1"/>
    <property type="match status" value="4"/>
</dbReference>
<dbReference type="Ensembl" id="ENSZALT00000017947.1">
    <property type="protein sequence ID" value="ENSZALP00000013141.1"/>
    <property type="gene ID" value="ENSZALG00000010962.1"/>
</dbReference>
<organism evidence="2 3">
    <name type="scientific">Zonotrichia albicollis</name>
    <name type="common">White-throated sparrow</name>
    <name type="synonym">Fringilla albicollis</name>
    <dbReference type="NCBI Taxonomy" id="44394"/>
    <lineage>
        <taxon>Eukaryota</taxon>
        <taxon>Metazoa</taxon>
        <taxon>Chordata</taxon>
        <taxon>Craniata</taxon>
        <taxon>Vertebrata</taxon>
        <taxon>Euteleostomi</taxon>
        <taxon>Archelosauria</taxon>
        <taxon>Archosauria</taxon>
        <taxon>Dinosauria</taxon>
        <taxon>Saurischia</taxon>
        <taxon>Theropoda</taxon>
        <taxon>Coelurosauria</taxon>
        <taxon>Aves</taxon>
        <taxon>Neognathae</taxon>
        <taxon>Neoaves</taxon>
        <taxon>Telluraves</taxon>
        <taxon>Australaves</taxon>
        <taxon>Passeriformes</taxon>
        <taxon>Passerellidae</taxon>
        <taxon>Zonotrichia</taxon>
    </lineage>
</organism>
<protein>
    <recommendedName>
        <fullName evidence="1">EGF-like domain-containing protein</fullName>
    </recommendedName>
</protein>
<evidence type="ECO:0000313" key="2">
    <source>
        <dbReference type="Ensembl" id="ENSZALP00000013141.1"/>
    </source>
</evidence>
<feature type="domain" description="EGF-like" evidence="1">
    <location>
        <begin position="222"/>
        <end position="233"/>
    </location>
</feature>
<dbReference type="Proteomes" id="UP000694413">
    <property type="component" value="Unassembled WGS sequence"/>
</dbReference>
<evidence type="ECO:0000313" key="3">
    <source>
        <dbReference type="Proteomes" id="UP000694413"/>
    </source>
</evidence>
<reference evidence="2" key="1">
    <citation type="submission" date="2025-08" db="UniProtKB">
        <authorList>
            <consortium name="Ensembl"/>
        </authorList>
    </citation>
    <scope>IDENTIFICATION</scope>
</reference>
<feature type="domain" description="EGF-like" evidence="1">
    <location>
        <begin position="233"/>
        <end position="244"/>
    </location>
</feature>
<feature type="domain" description="EGF-like" evidence="1">
    <location>
        <begin position="274"/>
        <end position="285"/>
    </location>
</feature>